<dbReference type="PANTHER" id="PTHR13348">
    <property type="entry name" value="RIBONUCLEASE P SUBUNIT P29"/>
    <property type="match status" value="1"/>
</dbReference>
<dbReference type="OMA" id="IPKSECV"/>
<comment type="subcellular location">
    <subcellularLocation>
        <location evidence="2">Nucleus</location>
    </subcellularLocation>
</comment>
<dbReference type="PhylomeDB" id="A0A139WGK6"/>
<dbReference type="HAMAP" id="MF_00754">
    <property type="entry name" value="RNase_P_1"/>
    <property type="match status" value="1"/>
</dbReference>
<dbReference type="InterPro" id="IPR023538">
    <property type="entry name" value="RNP1"/>
</dbReference>
<evidence type="ECO:0000256" key="4">
    <source>
        <dbReference type="ARBA" id="ARBA00016225"/>
    </source>
</evidence>
<accession>A0A139WGK6</accession>
<dbReference type="Proteomes" id="UP000007266">
    <property type="component" value="Linkage group 6"/>
</dbReference>
<keyword evidence="8" id="KW-0255">Endonuclease</keyword>
<evidence type="ECO:0000256" key="7">
    <source>
        <dbReference type="ARBA" id="ARBA00022722"/>
    </source>
</evidence>
<comment type="function">
    <text evidence="1">Component of ribonuclease P, a ribonucleoprotein complex that generates mature tRNA molecules by cleaving their 5'-ends.</text>
</comment>
<dbReference type="GO" id="GO:0030677">
    <property type="term" value="C:ribonuclease P complex"/>
    <property type="evidence" value="ECO:0000318"/>
    <property type="project" value="GO_Central"/>
</dbReference>
<comment type="subunit">
    <text evidence="10">Component of nuclear RNase P and RNase MRP ribonucleoproteins. RNase P consists of a catalytic RNA moiety and 10 different protein chains; POP1, POP4, POP5, POP7, RPP14, RPP21, RPP25, RPP30, RPP38 and RPP40. Within the RNase P complex, POP1, POP7 and RPP25 form the 'finger' subcomplex, POP5, RPP14, RPP40 and homodimeric RPP30 form the 'palm' subcomplex, and RPP21, POP4 and RPP38 form the 'wrist' subcomplex. All subunits of the RNase P complex interact with the catalytic RNA. Several subunits of RNase P are also part of the RNase MRP complex. RNase MRP consists of a catalytic RNA moiety and about 8 protein subunits; POP1, POP7, RPP25, RPP30, RPP38, RPP40 and possibly also POP4 and POP5.</text>
</comment>
<dbReference type="eggNOG" id="KOG4046">
    <property type="taxonomic scope" value="Eukaryota"/>
</dbReference>
<evidence type="ECO:0000313" key="11">
    <source>
        <dbReference type="EMBL" id="KYB27036.1"/>
    </source>
</evidence>
<dbReference type="EMBL" id="KQ971345">
    <property type="protein sequence ID" value="KYB27036.1"/>
    <property type="molecule type" value="Genomic_DNA"/>
</dbReference>
<keyword evidence="7" id="KW-0540">Nuclease</keyword>
<evidence type="ECO:0000256" key="10">
    <source>
        <dbReference type="ARBA" id="ARBA00046486"/>
    </source>
</evidence>
<evidence type="ECO:0000313" key="12">
    <source>
        <dbReference type="Proteomes" id="UP000007266"/>
    </source>
</evidence>
<dbReference type="InParanoid" id="A0A139WGK6"/>
<reference evidence="11 12" key="1">
    <citation type="journal article" date="2008" name="Nature">
        <title>The genome of the model beetle and pest Tribolium castaneum.</title>
        <authorList>
            <consortium name="Tribolium Genome Sequencing Consortium"/>
            <person name="Richards S."/>
            <person name="Gibbs R.A."/>
            <person name="Weinstock G.M."/>
            <person name="Brown S.J."/>
            <person name="Denell R."/>
            <person name="Beeman R.W."/>
            <person name="Gibbs R."/>
            <person name="Beeman R.W."/>
            <person name="Brown S.J."/>
            <person name="Bucher G."/>
            <person name="Friedrich M."/>
            <person name="Grimmelikhuijzen C.J."/>
            <person name="Klingler M."/>
            <person name="Lorenzen M."/>
            <person name="Richards S."/>
            <person name="Roth S."/>
            <person name="Schroder R."/>
            <person name="Tautz D."/>
            <person name="Zdobnov E.M."/>
            <person name="Muzny D."/>
            <person name="Gibbs R.A."/>
            <person name="Weinstock G.M."/>
            <person name="Attaway T."/>
            <person name="Bell S."/>
            <person name="Buhay C.J."/>
            <person name="Chandrabose M.N."/>
            <person name="Chavez D."/>
            <person name="Clerk-Blankenburg K.P."/>
            <person name="Cree A."/>
            <person name="Dao M."/>
            <person name="Davis C."/>
            <person name="Chacko J."/>
            <person name="Dinh H."/>
            <person name="Dugan-Rocha S."/>
            <person name="Fowler G."/>
            <person name="Garner T.T."/>
            <person name="Garnes J."/>
            <person name="Gnirke A."/>
            <person name="Hawes A."/>
            <person name="Hernandez J."/>
            <person name="Hines S."/>
            <person name="Holder M."/>
            <person name="Hume J."/>
            <person name="Jhangiani S.N."/>
            <person name="Joshi V."/>
            <person name="Khan Z.M."/>
            <person name="Jackson L."/>
            <person name="Kovar C."/>
            <person name="Kowis A."/>
            <person name="Lee S."/>
            <person name="Lewis L.R."/>
            <person name="Margolis J."/>
            <person name="Morgan M."/>
            <person name="Nazareth L.V."/>
            <person name="Nguyen N."/>
            <person name="Okwuonu G."/>
            <person name="Parker D."/>
            <person name="Richards S."/>
            <person name="Ruiz S.J."/>
            <person name="Santibanez J."/>
            <person name="Savard J."/>
            <person name="Scherer S.E."/>
            <person name="Schneider B."/>
            <person name="Sodergren E."/>
            <person name="Tautz D."/>
            <person name="Vattahil S."/>
            <person name="Villasana D."/>
            <person name="White C.S."/>
            <person name="Wright R."/>
            <person name="Park Y."/>
            <person name="Beeman R.W."/>
            <person name="Lord J."/>
            <person name="Oppert B."/>
            <person name="Lorenzen M."/>
            <person name="Brown S."/>
            <person name="Wang L."/>
            <person name="Savard J."/>
            <person name="Tautz D."/>
            <person name="Richards S."/>
            <person name="Weinstock G."/>
            <person name="Gibbs R.A."/>
            <person name="Liu Y."/>
            <person name="Worley K."/>
            <person name="Weinstock G."/>
            <person name="Elsik C.G."/>
            <person name="Reese J.T."/>
            <person name="Elhaik E."/>
            <person name="Landan G."/>
            <person name="Graur D."/>
            <person name="Arensburger P."/>
            <person name="Atkinson P."/>
            <person name="Beeman R.W."/>
            <person name="Beidler J."/>
            <person name="Brown S.J."/>
            <person name="Demuth J.P."/>
            <person name="Drury D.W."/>
            <person name="Du Y.Z."/>
            <person name="Fujiwara H."/>
            <person name="Lorenzen M."/>
            <person name="Maselli V."/>
            <person name="Osanai M."/>
            <person name="Park Y."/>
            <person name="Robertson H.M."/>
            <person name="Tu Z."/>
            <person name="Wang J.J."/>
            <person name="Wang S."/>
            <person name="Richards S."/>
            <person name="Song H."/>
            <person name="Zhang L."/>
            <person name="Sodergren E."/>
            <person name="Werner D."/>
            <person name="Stanke M."/>
            <person name="Morgenstern B."/>
            <person name="Solovyev V."/>
            <person name="Kosarev P."/>
            <person name="Brown G."/>
            <person name="Chen H.C."/>
            <person name="Ermolaeva O."/>
            <person name="Hlavina W."/>
            <person name="Kapustin Y."/>
            <person name="Kiryutin B."/>
            <person name="Kitts P."/>
            <person name="Maglott D."/>
            <person name="Pruitt K."/>
            <person name="Sapojnikov V."/>
            <person name="Souvorov A."/>
            <person name="Mackey A.J."/>
            <person name="Waterhouse R.M."/>
            <person name="Wyder S."/>
            <person name="Zdobnov E.M."/>
            <person name="Zdobnov E.M."/>
            <person name="Wyder S."/>
            <person name="Kriventseva E.V."/>
            <person name="Kadowaki T."/>
            <person name="Bork P."/>
            <person name="Aranda M."/>
            <person name="Bao R."/>
            <person name="Beermann A."/>
            <person name="Berns N."/>
            <person name="Bolognesi R."/>
            <person name="Bonneton F."/>
            <person name="Bopp D."/>
            <person name="Brown S.J."/>
            <person name="Bucher G."/>
            <person name="Butts T."/>
            <person name="Chaumot A."/>
            <person name="Denell R.E."/>
            <person name="Ferrier D.E."/>
            <person name="Friedrich M."/>
            <person name="Gordon C.M."/>
            <person name="Jindra M."/>
            <person name="Klingler M."/>
            <person name="Lan Q."/>
            <person name="Lattorff H.M."/>
            <person name="Laudet V."/>
            <person name="von Levetsow C."/>
            <person name="Liu Z."/>
            <person name="Lutz R."/>
            <person name="Lynch J.A."/>
            <person name="da Fonseca R.N."/>
            <person name="Posnien N."/>
            <person name="Reuter R."/>
            <person name="Roth S."/>
            <person name="Savard J."/>
            <person name="Schinko J.B."/>
            <person name="Schmitt C."/>
            <person name="Schoppmeier M."/>
            <person name="Schroder R."/>
            <person name="Shippy T.D."/>
            <person name="Simonnet F."/>
            <person name="Marques-Souza H."/>
            <person name="Tautz D."/>
            <person name="Tomoyasu Y."/>
            <person name="Trauner J."/>
            <person name="Van der Zee M."/>
            <person name="Vervoort M."/>
            <person name="Wittkopp N."/>
            <person name="Wimmer E.A."/>
            <person name="Yang X."/>
            <person name="Jones A.K."/>
            <person name="Sattelle D.B."/>
            <person name="Ebert P.R."/>
            <person name="Nelson D."/>
            <person name="Scott J.G."/>
            <person name="Beeman R.W."/>
            <person name="Muthukrishnan S."/>
            <person name="Kramer K.J."/>
            <person name="Arakane Y."/>
            <person name="Beeman R.W."/>
            <person name="Zhu Q."/>
            <person name="Hogenkamp D."/>
            <person name="Dixit R."/>
            <person name="Oppert B."/>
            <person name="Jiang H."/>
            <person name="Zou Z."/>
            <person name="Marshall J."/>
            <person name="Elpidina E."/>
            <person name="Vinokurov K."/>
            <person name="Oppert C."/>
            <person name="Zou Z."/>
            <person name="Evans J."/>
            <person name="Lu Z."/>
            <person name="Zhao P."/>
            <person name="Sumathipala N."/>
            <person name="Altincicek B."/>
            <person name="Vilcinskas A."/>
            <person name="Williams M."/>
            <person name="Hultmark D."/>
            <person name="Hetru C."/>
            <person name="Jiang H."/>
            <person name="Grimmelikhuijzen C.J."/>
            <person name="Hauser F."/>
            <person name="Cazzamali G."/>
            <person name="Williamson M."/>
            <person name="Park Y."/>
            <person name="Li B."/>
            <person name="Tanaka Y."/>
            <person name="Predel R."/>
            <person name="Neupert S."/>
            <person name="Schachtner J."/>
            <person name="Verleyen P."/>
            <person name="Raible F."/>
            <person name="Bork P."/>
            <person name="Friedrich M."/>
            <person name="Walden K.K."/>
            <person name="Robertson H.M."/>
            <person name="Angeli S."/>
            <person name="Foret S."/>
            <person name="Bucher G."/>
            <person name="Schuetz S."/>
            <person name="Maleszka R."/>
            <person name="Wimmer E.A."/>
            <person name="Beeman R.W."/>
            <person name="Lorenzen M."/>
            <person name="Tomoyasu Y."/>
            <person name="Miller S.C."/>
            <person name="Grossmann D."/>
            <person name="Bucher G."/>
        </authorList>
    </citation>
    <scope>NUCLEOTIDE SEQUENCE [LARGE SCALE GENOMIC DNA]</scope>
    <source>
        <strain evidence="11 12">Georgia GA2</strain>
    </source>
</reference>
<evidence type="ECO:0000256" key="6">
    <source>
        <dbReference type="ARBA" id="ARBA00022694"/>
    </source>
</evidence>
<evidence type="ECO:0000256" key="1">
    <source>
        <dbReference type="ARBA" id="ARBA00002435"/>
    </source>
</evidence>
<dbReference type="OrthoDB" id="124041at2759"/>
<dbReference type="InterPro" id="IPR036980">
    <property type="entry name" value="RNase_P/MRP_Rpp29_sf"/>
</dbReference>
<name>A0A139WGK6_TRICA</name>
<dbReference type="Gene3D" id="2.30.30.210">
    <property type="entry name" value="Ribonuclease P/MRP, subunit p29"/>
    <property type="match status" value="1"/>
</dbReference>
<reference evidence="11 12" key="2">
    <citation type="journal article" date="2010" name="Nucleic Acids Res.">
        <title>BeetleBase in 2010: revisions to provide comprehensive genomic information for Tribolium castaneum.</title>
        <authorList>
            <person name="Kim H.S."/>
            <person name="Murphy T."/>
            <person name="Xia J."/>
            <person name="Caragea D."/>
            <person name="Park Y."/>
            <person name="Beeman R.W."/>
            <person name="Lorenzen M.D."/>
            <person name="Butcher S."/>
            <person name="Manak J.R."/>
            <person name="Brown S.J."/>
        </authorList>
    </citation>
    <scope>GENOME REANNOTATION</scope>
    <source>
        <strain evidence="11 12">Georgia GA2</strain>
    </source>
</reference>
<dbReference type="KEGG" id="tca:657809"/>
<dbReference type="GO" id="GO:0033204">
    <property type="term" value="F:ribonuclease P RNA binding"/>
    <property type="evidence" value="ECO:0000318"/>
    <property type="project" value="GO_Central"/>
</dbReference>
<dbReference type="GO" id="GO:0016787">
    <property type="term" value="F:hydrolase activity"/>
    <property type="evidence" value="ECO:0007669"/>
    <property type="project" value="UniProtKB-KW"/>
</dbReference>
<keyword evidence="12" id="KW-1185">Reference proteome</keyword>
<comment type="similarity">
    <text evidence="3">Belongs to the eukaryotic/archaeal RNase P protein component 1 family.</text>
</comment>
<evidence type="ECO:0000256" key="2">
    <source>
        <dbReference type="ARBA" id="ARBA00004123"/>
    </source>
</evidence>
<keyword evidence="9" id="KW-0378">Hydrolase</keyword>
<dbReference type="GO" id="GO:0004519">
    <property type="term" value="F:endonuclease activity"/>
    <property type="evidence" value="ECO:0007669"/>
    <property type="project" value="UniProtKB-KW"/>
</dbReference>
<dbReference type="SUPFAM" id="SSF101744">
    <property type="entry name" value="Rof/RNase P subunit-like"/>
    <property type="match status" value="1"/>
</dbReference>
<dbReference type="Pfam" id="PF01868">
    <property type="entry name" value="RNase_P-MRP_p29"/>
    <property type="match status" value="1"/>
</dbReference>
<dbReference type="InterPro" id="IPR002730">
    <property type="entry name" value="Rpp29/RNP1"/>
</dbReference>
<dbReference type="GO" id="GO:0006364">
    <property type="term" value="P:rRNA processing"/>
    <property type="evidence" value="ECO:0000318"/>
    <property type="project" value="GO_Central"/>
</dbReference>
<dbReference type="FunCoup" id="A0A139WGK6">
    <property type="interactions" value="723"/>
</dbReference>
<protein>
    <recommendedName>
        <fullName evidence="4">Ribonuclease P protein subunit p29</fullName>
    </recommendedName>
</protein>
<dbReference type="GO" id="GO:0001682">
    <property type="term" value="P:tRNA 5'-leader removal"/>
    <property type="evidence" value="ECO:0007669"/>
    <property type="project" value="InterPro"/>
</dbReference>
<dbReference type="InterPro" id="IPR016848">
    <property type="entry name" value="RNase_P/MRP_Rpp29-subunit"/>
</dbReference>
<gene>
    <name evidence="11" type="primary">AUGUSTUS-3.0.2_34729</name>
    <name evidence="11" type="ORF">TcasGA2_TC034729</name>
</gene>
<evidence type="ECO:0000256" key="8">
    <source>
        <dbReference type="ARBA" id="ARBA00022759"/>
    </source>
</evidence>
<evidence type="ECO:0000256" key="9">
    <source>
        <dbReference type="ARBA" id="ARBA00022801"/>
    </source>
</evidence>
<sequence>MADLYTSLPDQYLKNAPEIGDPTTYIQKLLLKELPRSDSQQLRHDLKWQFLLDKHQSSQKRKKPIRKKKTFLTRRERKDLNILKLPKSDWDYNSLEGIRKMWRQYMRQNLELAGRAPHCSEQDWANFSAVLAKSELIGSEIKVARSKCPSHVGLTGTVVLETKMTFQIVTQQSQLKIIPKNTSVFEFVLDAMKFTVFGKHIMTKPSERSVKKIKSVMLPDL</sequence>
<evidence type="ECO:0000256" key="3">
    <source>
        <dbReference type="ARBA" id="ARBA00006181"/>
    </source>
</evidence>
<dbReference type="InterPro" id="IPR023534">
    <property type="entry name" value="Rof/RNase_P-like"/>
</dbReference>
<dbReference type="STRING" id="7070.A0A139WGK6"/>
<organism evidence="11 12">
    <name type="scientific">Tribolium castaneum</name>
    <name type="common">Red flour beetle</name>
    <dbReference type="NCBI Taxonomy" id="7070"/>
    <lineage>
        <taxon>Eukaryota</taxon>
        <taxon>Metazoa</taxon>
        <taxon>Ecdysozoa</taxon>
        <taxon>Arthropoda</taxon>
        <taxon>Hexapoda</taxon>
        <taxon>Insecta</taxon>
        <taxon>Pterygota</taxon>
        <taxon>Neoptera</taxon>
        <taxon>Endopterygota</taxon>
        <taxon>Coleoptera</taxon>
        <taxon>Polyphaga</taxon>
        <taxon>Cucujiformia</taxon>
        <taxon>Tenebrionidae</taxon>
        <taxon>Tenebrionidae incertae sedis</taxon>
        <taxon>Tribolium</taxon>
    </lineage>
</organism>
<dbReference type="GO" id="GO:0005634">
    <property type="term" value="C:nucleus"/>
    <property type="evidence" value="ECO:0007669"/>
    <property type="project" value="UniProtKB-SubCell"/>
</dbReference>
<keyword evidence="6" id="KW-0819">tRNA processing</keyword>
<dbReference type="GO" id="GO:0000172">
    <property type="term" value="C:ribonuclease MRP complex"/>
    <property type="evidence" value="ECO:0000318"/>
    <property type="project" value="GO_Central"/>
</dbReference>
<dbReference type="PANTHER" id="PTHR13348:SF0">
    <property type="entry name" value="RIBONUCLEASE P PROTEIN SUBUNIT P29"/>
    <property type="match status" value="1"/>
</dbReference>
<keyword evidence="5" id="KW-0963">Cytoplasm</keyword>
<dbReference type="AlphaFoldDB" id="A0A139WGK6"/>
<proteinExistence type="inferred from homology"/>
<evidence type="ECO:0000256" key="5">
    <source>
        <dbReference type="ARBA" id="ARBA00022490"/>
    </source>
</evidence>
<dbReference type="SMART" id="SM00538">
    <property type="entry name" value="POP4"/>
    <property type="match status" value="1"/>
</dbReference>